<keyword evidence="1" id="KW-0479">Metal-binding</keyword>
<proteinExistence type="predicted"/>
<feature type="compositionally biased region" description="Polar residues" evidence="2">
    <location>
        <begin position="25"/>
        <end position="38"/>
    </location>
</feature>
<evidence type="ECO:0000259" key="3">
    <source>
        <dbReference type="PROSITE" id="PS50157"/>
    </source>
</evidence>
<feature type="compositionally biased region" description="Low complexity" evidence="2">
    <location>
        <begin position="42"/>
        <end position="57"/>
    </location>
</feature>
<dbReference type="GO" id="GO:0003676">
    <property type="term" value="F:nucleic acid binding"/>
    <property type="evidence" value="ECO:0007669"/>
    <property type="project" value="InterPro"/>
</dbReference>
<evidence type="ECO:0000313" key="5">
    <source>
        <dbReference type="Proteomes" id="UP000318582"/>
    </source>
</evidence>
<sequence>MDWQNTPITDLPIVSTSSSTSDIFTATGFSIPSHQPPSTQFPPLSSPSKPTSSPRSPSTTAFFCHTCKKSFGAEATYVSHQKTARHITAVKELQRKYDTGNEKKAKKLPVPTAAVEAARKVFYADSVASTDPALAATVYWSVANVLWSNNRVRETGECLFKLTSVLSHLQTDPAPPTGTLQPPVTLKPSQIVETQYLARIALARLMSIYDCDFAIAMYMDALEGKYRIPFHEMTEWVEPASFASLLTRCKTILESHVKPTFRKPSKRTTPDPSTVDTTRQSVALRKLQLILLEVMAFAVNVEATHDAVVLGCLAATVAEDEGRWSEYVDVCVRIADMYTSMDRPWTTCDCLESSADAVRRMAVEANPTTASPSSFPSLGAEGDTTAQHTPDIATFVAKTDAAISEMGLLCDALMMAIYIGKQVTEILGLSIEENKTDDDIILFF</sequence>
<evidence type="ECO:0000313" key="4">
    <source>
        <dbReference type="EMBL" id="TPX55426.1"/>
    </source>
</evidence>
<dbReference type="InterPro" id="IPR003604">
    <property type="entry name" value="Matrin/U1-like-C_Znf_C2H2"/>
</dbReference>
<keyword evidence="5" id="KW-1185">Reference proteome</keyword>
<dbReference type="GO" id="GO:0008270">
    <property type="term" value="F:zinc ion binding"/>
    <property type="evidence" value="ECO:0007669"/>
    <property type="project" value="UniProtKB-KW"/>
</dbReference>
<keyword evidence="1" id="KW-0862">Zinc</keyword>
<dbReference type="PROSITE" id="PS50157">
    <property type="entry name" value="ZINC_FINGER_C2H2_2"/>
    <property type="match status" value="1"/>
</dbReference>
<dbReference type="SUPFAM" id="SSF57667">
    <property type="entry name" value="beta-beta-alpha zinc fingers"/>
    <property type="match status" value="1"/>
</dbReference>
<gene>
    <name evidence="4" type="ORF">PhCBS80983_g05322</name>
</gene>
<dbReference type="InterPro" id="IPR036236">
    <property type="entry name" value="Znf_C2H2_sf"/>
</dbReference>
<name>A0A507DV46_9FUNG</name>
<dbReference type="InterPro" id="IPR013087">
    <property type="entry name" value="Znf_C2H2_type"/>
</dbReference>
<reference evidence="4 5" key="1">
    <citation type="journal article" date="2019" name="Sci. Rep.">
        <title>Comparative genomics of chytrid fungi reveal insights into the obligate biotrophic and pathogenic lifestyle of Synchytrium endobioticum.</title>
        <authorList>
            <person name="van de Vossenberg B.T.L.H."/>
            <person name="Warris S."/>
            <person name="Nguyen H.D.T."/>
            <person name="van Gent-Pelzer M.P.E."/>
            <person name="Joly D.L."/>
            <person name="van de Geest H.C."/>
            <person name="Bonants P.J.M."/>
            <person name="Smith D.S."/>
            <person name="Levesque C.A."/>
            <person name="van der Lee T.A.J."/>
        </authorList>
    </citation>
    <scope>NUCLEOTIDE SEQUENCE [LARGE SCALE GENOMIC DNA]</scope>
    <source>
        <strain evidence="4 5">CBS 809.83</strain>
    </source>
</reference>
<dbReference type="PROSITE" id="PS00028">
    <property type="entry name" value="ZINC_FINGER_C2H2_1"/>
    <property type="match status" value="1"/>
</dbReference>
<feature type="region of interest" description="Disordered" evidence="2">
    <location>
        <begin position="25"/>
        <end position="57"/>
    </location>
</feature>
<protein>
    <recommendedName>
        <fullName evidence="3">C2H2-type domain-containing protein</fullName>
    </recommendedName>
</protein>
<dbReference type="Proteomes" id="UP000318582">
    <property type="component" value="Unassembled WGS sequence"/>
</dbReference>
<keyword evidence="1" id="KW-0863">Zinc-finger</keyword>
<organism evidence="4 5">
    <name type="scientific">Powellomyces hirtus</name>
    <dbReference type="NCBI Taxonomy" id="109895"/>
    <lineage>
        <taxon>Eukaryota</taxon>
        <taxon>Fungi</taxon>
        <taxon>Fungi incertae sedis</taxon>
        <taxon>Chytridiomycota</taxon>
        <taxon>Chytridiomycota incertae sedis</taxon>
        <taxon>Chytridiomycetes</taxon>
        <taxon>Spizellomycetales</taxon>
        <taxon>Powellomycetaceae</taxon>
        <taxon>Powellomyces</taxon>
    </lineage>
</organism>
<accession>A0A507DV46</accession>
<dbReference type="SMART" id="SM00451">
    <property type="entry name" value="ZnF_U1"/>
    <property type="match status" value="1"/>
</dbReference>
<dbReference type="EMBL" id="QEAQ01000110">
    <property type="protein sequence ID" value="TPX55426.1"/>
    <property type="molecule type" value="Genomic_DNA"/>
</dbReference>
<dbReference type="Gene3D" id="3.30.160.60">
    <property type="entry name" value="Classic Zinc Finger"/>
    <property type="match status" value="1"/>
</dbReference>
<evidence type="ECO:0000256" key="2">
    <source>
        <dbReference type="SAM" id="MobiDB-lite"/>
    </source>
</evidence>
<evidence type="ECO:0000256" key="1">
    <source>
        <dbReference type="PROSITE-ProRule" id="PRU00042"/>
    </source>
</evidence>
<dbReference type="AlphaFoldDB" id="A0A507DV46"/>
<comment type="caution">
    <text evidence="4">The sequence shown here is derived from an EMBL/GenBank/DDBJ whole genome shotgun (WGS) entry which is preliminary data.</text>
</comment>
<feature type="domain" description="C2H2-type" evidence="3">
    <location>
        <begin position="62"/>
        <end position="86"/>
    </location>
</feature>